<reference evidence="2 3" key="1">
    <citation type="submission" date="2016-03" db="EMBL/GenBank/DDBJ databases">
        <authorList>
            <person name="Ploux O."/>
        </authorList>
    </citation>
    <scope>NUCLEOTIDE SEQUENCE [LARGE SCALE GENOMIC DNA]</scope>
    <source>
        <strain evidence="2 3">URUG2</strain>
    </source>
</reference>
<dbReference type="OrthoDB" id="3548295at2759"/>
<organism evidence="2 3">
    <name type="scientific">Ramularia collo-cygni</name>
    <dbReference type="NCBI Taxonomy" id="112498"/>
    <lineage>
        <taxon>Eukaryota</taxon>
        <taxon>Fungi</taxon>
        <taxon>Dikarya</taxon>
        <taxon>Ascomycota</taxon>
        <taxon>Pezizomycotina</taxon>
        <taxon>Dothideomycetes</taxon>
        <taxon>Dothideomycetidae</taxon>
        <taxon>Mycosphaerellales</taxon>
        <taxon>Mycosphaerellaceae</taxon>
        <taxon>Ramularia</taxon>
    </lineage>
</organism>
<dbReference type="Proteomes" id="UP000225277">
    <property type="component" value="Unassembled WGS sequence"/>
</dbReference>
<sequence>MLFHFTSLLATIAAVTAYPQAADPIDQGPISGPFLPNGTGPGECTPEYRLAGAQQIIFAYNRVQPGESAAAFQRLPLRDDCKVTILANGLPGVPVAIDRTTTVDFATASREAFSRVTGIYKDFPENGTTVINTNVTLGVLHAVALPVTFNADVYLDYDVSQCLMTAIRAYARVPTQVGGVVIGDLVMDTLLSFSSIGE</sequence>
<accession>A0A2D3VE97</accession>
<proteinExistence type="predicted"/>
<keyword evidence="3" id="KW-1185">Reference proteome</keyword>
<keyword evidence="1" id="KW-0732">Signal</keyword>
<protein>
    <submittedName>
        <fullName evidence="2">Uncharacterized protein</fullName>
    </submittedName>
</protein>
<feature type="signal peptide" evidence="1">
    <location>
        <begin position="1"/>
        <end position="17"/>
    </location>
</feature>
<evidence type="ECO:0000313" key="2">
    <source>
        <dbReference type="EMBL" id="CZT25460.1"/>
    </source>
</evidence>
<dbReference type="EMBL" id="FJUY01000027">
    <property type="protein sequence ID" value="CZT25460.1"/>
    <property type="molecule type" value="Genomic_DNA"/>
</dbReference>
<name>A0A2D3VE97_9PEZI</name>
<dbReference type="AlphaFoldDB" id="A0A2D3VE97"/>
<dbReference type="RefSeq" id="XP_023632183.1">
    <property type="nucleotide sequence ID" value="XM_023776415.1"/>
</dbReference>
<evidence type="ECO:0000256" key="1">
    <source>
        <dbReference type="SAM" id="SignalP"/>
    </source>
</evidence>
<evidence type="ECO:0000313" key="3">
    <source>
        <dbReference type="Proteomes" id="UP000225277"/>
    </source>
</evidence>
<feature type="chain" id="PRO_5013965053" evidence="1">
    <location>
        <begin position="18"/>
        <end position="198"/>
    </location>
</feature>
<dbReference type="GeneID" id="35606219"/>
<gene>
    <name evidence="2" type="ORF">RCC_11192</name>
</gene>